<evidence type="ECO:0000313" key="7">
    <source>
        <dbReference type="Proteomes" id="UP000887574"/>
    </source>
</evidence>
<evidence type="ECO:0000256" key="3">
    <source>
        <dbReference type="ARBA" id="ARBA00022490"/>
    </source>
</evidence>
<comment type="similarity">
    <text evidence="1 5">Belongs to the adaptor complexes medium subunit family. Delta-COP subfamily.</text>
</comment>
<keyword evidence="5" id="KW-0472">Membrane</keyword>
<dbReference type="SUPFAM" id="SSF64356">
    <property type="entry name" value="SNARE-like"/>
    <property type="match status" value="1"/>
</dbReference>
<protein>
    <recommendedName>
        <fullName evidence="5">Coatomer subunit delta</fullName>
    </recommendedName>
</protein>
<evidence type="ECO:0000256" key="4">
    <source>
        <dbReference type="ARBA" id="ARBA00022927"/>
    </source>
</evidence>
<dbReference type="PANTHER" id="PTHR10121">
    <property type="entry name" value="COATOMER SUBUNIT DELTA"/>
    <property type="match status" value="1"/>
</dbReference>
<comment type="function">
    <text evidence="5">The coatomer is a cytosolic protein complex that binds to dilysine motifs and reversibly associates with Golgi non-clathrin-coated vesicles, which further mediate biosynthetic protein transport from the ER, via the Golgi up to the trans Golgi network. Coatomer complex is required for budding from Golgi membranes, and is essential for the retrograde Golgi-to-ER transport of dilysine-tagged proteins.</text>
</comment>
<organism evidence="7 8">
    <name type="scientific">Ditylenchus dipsaci</name>
    <dbReference type="NCBI Taxonomy" id="166011"/>
    <lineage>
        <taxon>Eukaryota</taxon>
        <taxon>Metazoa</taxon>
        <taxon>Ecdysozoa</taxon>
        <taxon>Nematoda</taxon>
        <taxon>Chromadorea</taxon>
        <taxon>Rhabditida</taxon>
        <taxon>Tylenchina</taxon>
        <taxon>Tylenchomorpha</taxon>
        <taxon>Sphaerularioidea</taxon>
        <taxon>Anguinidae</taxon>
        <taxon>Anguininae</taxon>
        <taxon>Ditylenchus</taxon>
    </lineage>
</organism>
<dbReference type="AlphaFoldDB" id="A0A915DSH4"/>
<accession>A0A915DSH4</accession>
<dbReference type="GO" id="GO:0051645">
    <property type="term" value="P:Golgi localization"/>
    <property type="evidence" value="ECO:0007669"/>
    <property type="project" value="TreeGrafter"/>
</dbReference>
<dbReference type="Gene3D" id="3.30.450.60">
    <property type="match status" value="1"/>
</dbReference>
<reference evidence="8" key="1">
    <citation type="submission" date="2022-11" db="UniProtKB">
        <authorList>
            <consortium name="WormBaseParasite"/>
        </authorList>
    </citation>
    <scope>IDENTIFICATION</scope>
</reference>
<dbReference type="Proteomes" id="UP000887574">
    <property type="component" value="Unplaced"/>
</dbReference>
<dbReference type="InterPro" id="IPR011012">
    <property type="entry name" value="Longin-like_dom_sf"/>
</dbReference>
<keyword evidence="7" id="KW-1185">Reference proteome</keyword>
<dbReference type="GO" id="GO:0006888">
    <property type="term" value="P:endoplasmic reticulum to Golgi vesicle-mediated transport"/>
    <property type="evidence" value="ECO:0007669"/>
    <property type="project" value="TreeGrafter"/>
</dbReference>
<keyword evidence="4 5" id="KW-0653">Protein transport</keyword>
<keyword evidence="5" id="KW-0968">Cytoplasmic vesicle</keyword>
<dbReference type="GO" id="GO:0000139">
    <property type="term" value="C:Golgi membrane"/>
    <property type="evidence" value="ECO:0007669"/>
    <property type="project" value="UniProtKB-SubCell"/>
</dbReference>
<dbReference type="InterPro" id="IPR027059">
    <property type="entry name" value="Coatomer_dsu"/>
</dbReference>
<keyword evidence="5" id="KW-0931">ER-Golgi transport</keyword>
<evidence type="ECO:0000256" key="6">
    <source>
        <dbReference type="RuleBase" id="RU366052"/>
    </source>
</evidence>
<name>A0A915DSH4_9BILA</name>
<dbReference type="GO" id="GO:0006890">
    <property type="term" value="P:retrograde vesicle-mediated transport, Golgi to endoplasmic reticulum"/>
    <property type="evidence" value="ECO:0007669"/>
    <property type="project" value="UniProtKB-UniRule"/>
</dbReference>
<dbReference type="WBParaSite" id="jg23186">
    <property type="protein sequence ID" value="jg23186"/>
    <property type="gene ID" value="jg23186"/>
</dbReference>
<comment type="subcellular location">
    <subcellularLocation>
        <location evidence="5 6">Cytoplasm</location>
    </subcellularLocation>
    <subcellularLocation>
        <location evidence="5 6">Cytoplasmic vesicle</location>
        <location evidence="5 6">COPI-coated vesicle membrane</location>
        <topology evidence="5 6">Peripheral membrane protein</topology>
        <orientation evidence="5 6">Cytoplasmic side</orientation>
    </subcellularLocation>
    <subcellularLocation>
        <location evidence="5 6">Golgi apparatus membrane</location>
        <topology evidence="5 6">Peripheral membrane protein</topology>
        <orientation evidence="5 6">Cytoplasmic side</orientation>
    </subcellularLocation>
</comment>
<evidence type="ECO:0000256" key="2">
    <source>
        <dbReference type="ARBA" id="ARBA00022448"/>
    </source>
</evidence>
<keyword evidence="2 5" id="KW-0813">Transport</keyword>
<dbReference type="GO" id="GO:0015031">
    <property type="term" value="P:protein transport"/>
    <property type="evidence" value="ECO:0007669"/>
    <property type="project" value="UniProtKB-KW"/>
</dbReference>
<evidence type="ECO:0000256" key="1">
    <source>
        <dbReference type="ARBA" id="ARBA00010516"/>
    </source>
</evidence>
<evidence type="ECO:0000313" key="8">
    <source>
        <dbReference type="WBParaSite" id="jg23186"/>
    </source>
</evidence>
<keyword evidence="5" id="KW-0333">Golgi apparatus</keyword>
<dbReference type="GO" id="GO:0030126">
    <property type="term" value="C:COPI vesicle coat"/>
    <property type="evidence" value="ECO:0007669"/>
    <property type="project" value="UniProtKB-UniRule"/>
</dbReference>
<keyword evidence="3 5" id="KW-0963">Cytoplasm</keyword>
<dbReference type="PANTHER" id="PTHR10121:SF0">
    <property type="entry name" value="COATOMER SUBUNIT DELTA"/>
    <property type="match status" value="1"/>
</dbReference>
<evidence type="ECO:0000256" key="5">
    <source>
        <dbReference type="RuleBase" id="RU364018"/>
    </source>
</evidence>
<proteinExistence type="inferred from homology"/>
<comment type="subunit">
    <text evidence="5">Oligomeric complex that consists of at least the alpha, beta, beta', gamma, delta, epsilon and zeta subunits.</text>
</comment>
<sequence length="216" mass="24861">MVVIACSVISKKKGTRLVTRLYREEMNKSRLVSLLDSFWLVMNTKNSGEKQHNFVETDSIRYVYQAVQNIYVVLLTTKASNIYEDLETLRLFSRVIPEYLKTLVEMDSQEERLYNKAQMRKQIAAREVMKAKVKEIEQAAECNKKLGQDVNPSFKEIDPWWKLQEQTKLFGADFPGESSNQVPKKGDIGGAGKAMKLGKKAQLVEDFLETIQNEEQ</sequence>